<protein>
    <recommendedName>
        <fullName evidence="4">Protein kinase domain-containing protein</fullName>
    </recommendedName>
</protein>
<evidence type="ECO:0000256" key="1">
    <source>
        <dbReference type="SAM" id="MobiDB-lite"/>
    </source>
</evidence>
<sequence length="133" mass="14370">NLLLARDGALKLSDFGLAALAARSRRAPTHGVRDPGLRGFFKHVVNFWVSLLMLRVRRGARRSVVVRGHPLRAPSGTAPLRRRQHPAHVPEDPPARLRVPALGLPPSATTSSPSTRDAAFPSPPARCSTKSPN</sequence>
<name>A0A199UX95_ANACO</name>
<reference evidence="2 3" key="1">
    <citation type="journal article" date="2016" name="DNA Res.">
        <title>The draft genome of MD-2 pineapple using hybrid error correction of long reads.</title>
        <authorList>
            <person name="Redwan R.M."/>
            <person name="Saidin A."/>
            <person name="Kumar S.V."/>
        </authorList>
    </citation>
    <scope>NUCLEOTIDE SEQUENCE [LARGE SCALE GENOMIC DNA]</scope>
    <source>
        <strain evidence="3">cv. MD2</strain>
        <tissue evidence="2">Leaf</tissue>
    </source>
</reference>
<dbReference type="AlphaFoldDB" id="A0A199UX95"/>
<dbReference type="EMBL" id="LSRQ01004488">
    <property type="protein sequence ID" value="OAY69236.1"/>
    <property type="molecule type" value="Genomic_DNA"/>
</dbReference>
<comment type="caution">
    <text evidence="2">The sequence shown here is derived from an EMBL/GenBank/DDBJ whole genome shotgun (WGS) entry which is preliminary data.</text>
</comment>
<evidence type="ECO:0000313" key="3">
    <source>
        <dbReference type="Proteomes" id="UP000092600"/>
    </source>
</evidence>
<feature type="non-terminal residue" evidence="2">
    <location>
        <position position="1"/>
    </location>
</feature>
<dbReference type="Proteomes" id="UP000092600">
    <property type="component" value="Unassembled WGS sequence"/>
</dbReference>
<organism evidence="2 3">
    <name type="scientific">Ananas comosus</name>
    <name type="common">Pineapple</name>
    <name type="synonym">Ananas ananas</name>
    <dbReference type="NCBI Taxonomy" id="4615"/>
    <lineage>
        <taxon>Eukaryota</taxon>
        <taxon>Viridiplantae</taxon>
        <taxon>Streptophyta</taxon>
        <taxon>Embryophyta</taxon>
        <taxon>Tracheophyta</taxon>
        <taxon>Spermatophyta</taxon>
        <taxon>Magnoliopsida</taxon>
        <taxon>Liliopsida</taxon>
        <taxon>Poales</taxon>
        <taxon>Bromeliaceae</taxon>
        <taxon>Bromelioideae</taxon>
        <taxon>Ananas</taxon>
    </lineage>
</organism>
<gene>
    <name evidence="2" type="ORF">ACMD2_18698</name>
</gene>
<feature type="region of interest" description="Disordered" evidence="1">
    <location>
        <begin position="69"/>
        <end position="133"/>
    </location>
</feature>
<evidence type="ECO:0008006" key="4">
    <source>
        <dbReference type="Google" id="ProtNLM"/>
    </source>
</evidence>
<accession>A0A199UX95</accession>
<proteinExistence type="predicted"/>
<feature type="compositionally biased region" description="Low complexity" evidence="1">
    <location>
        <begin position="105"/>
        <end position="115"/>
    </location>
</feature>
<evidence type="ECO:0000313" key="2">
    <source>
        <dbReference type="EMBL" id="OAY69236.1"/>
    </source>
</evidence>